<dbReference type="PRINTS" id="PR02045">
    <property type="entry name" value="F138DOMAIN"/>
</dbReference>
<sequence length="135" mass="15289">MFCCYCKLLLAGLVTTIPISFSFFFFETESCSVAQAGVQWHNLGSLQPLPPRFRQFSFLSLLSSWDYKHAPPCLANFVFLVETGFHHVGQSGLELLTSSDLPTSASQSAGITGMSHRTWPILLLFKFFFIFYFLR</sequence>
<keyword evidence="1" id="KW-0812">Transmembrane</keyword>
<dbReference type="GeneTree" id="ENSGT00940000164709"/>
<evidence type="ECO:0000313" key="3">
    <source>
        <dbReference type="Proteomes" id="UP000028761"/>
    </source>
</evidence>
<dbReference type="AlphaFoldDB" id="A0A8I5N5Y7"/>
<reference evidence="2" key="2">
    <citation type="submission" date="2025-08" db="UniProtKB">
        <authorList>
            <consortium name="Ensembl"/>
        </authorList>
    </citation>
    <scope>IDENTIFICATION</scope>
</reference>
<evidence type="ECO:0000256" key="1">
    <source>
        <dbReference type="SAM" id="Phobius"/>
    </source>
</evidence>
<keyword evidence="1" id="KW-1133">Transmembrane helix</keyword>
<dbReference type="PANTHER" id="PTHR46254">
    <property type="entry name" value="PROTEIN GVQW1-RELATED"/>
    <property type="match status" value="1"/>
</dbReference>
<feature type="transmembrane region" description="Helical" evidence="1">
    <location>
        <begin position="118"/>
        <end position="134"/>
    </location>
</feature>
<accession>A0A8I5N5Y7</accession>
<reference evidence="2" key="3">
    <citation type="submission" date="2025-09" db="UniProtKB">
        <authorList>
            <consortium name="Ensembl"/>
        </authorList>
    </citation>
    <scope>IDENTIFICATION</scope>
</reference>
<dbReference type="Ensembl" id="ENSPANT00000075899.1">
    <property type="protein sequence ID" value="ENSPANP00000051453.1"/>
    <property type="gene ID" value="ENSPANG00000044560.1"/>
</dbReference>
<organism evidence="2 3">
    <name type="scientific">Papio anubis</name>
    <name type="common">Olive baboon</name>
    <dbReference type="NCBI Taxonomy" id="9555"/>
    <lineage>
        <taxon>Eukaryota</taxon>
        <taxon>Metazoa</taxon>
        <taxon>Chordata</taxon>
        <taxon>Craniata</taxon>
        <taxon>Vertebrata</taxon>
        <taxon>Euteleostomi</taxon>
        <taxon>Mammalia</taxon>
        <taxon>Eutheria</taxon>
        <taxon>Euarchontoglires</taxon>
        <taxon>Primates</taxon>
        <taxon>Haplorrhini</taxon>
        <taxon>Catarrhini</taxon>
        <taxon>Cercopithecidae</taxon>
        <taxon>Cercopithecinae</taxon>
        <taxon>Papio</taxon>
    </lineage>
</organism>
<dbReference type="OMA" id="HRTWPIL"/>
<protein>
    <submittedName>
        <fullName evidence="2">Uncharacterized protein</fullName>
    </submittedName>
</protein>
<dbReference type="PANTHER" id="PTHR46254:SF3">
    <property type="entry name" value="SECRETED PROTEIN"/>
    <property type="match status" value="1"/>
</dbReference>
<dbReference type="Proteomes" id="UP000028761">
    <property type="component" value="Chromosome 12"/>
</dbReference>
<evidence type="ECO:0000313" key="2">
    <source>
        <dbReference type="Ensembl" id="ENSPANP00000051453.1"/>
    </source>
</evidence>
<keyword evidence="3" id="KW-1185">Reference proteome</keyword>
<reference evidence="2 3" key="1">
    <citation type="submission" date="2012-03" db="EMBL/GenBank/DDBJ databases">
        <title>Whole Genome Assembly of Papio anubis.</title>
        <authorList>
            <person name="Liu Y.L."/>
            <person name="Abraham K.A."/>
            <person name="Akbar H.A."/>
            <person name="Ali S.A."/>
            <person name="Anosike U.A."/>
            <person name="Aqrawi P.A."/>
            <person name="Arias F.A."/>
            <person name="Attaway T.A."/>
            <person name="Awwad R.A."/>
            <person name="Babu C.B."/>
            <person name="Bandaranaike D.B."/>
            <person name="Battles P.B."/>
            <person name="Bell A.B."/>
            <person name="Beltran B.B."/>
            <person name="Berhane-Mersha D.B."/>
            <person name="Bess C.B."/>
            <person name="Bickham C.B."/>
            <person name="Bolden T.B."/>
            <person name="Carter K.C."/>
            <person name="Chau D.C."/>
            <person name="Chavez A.C."/>
            <person name="Clerc-Blankenburg K.C."/>
            <person name="Coyle M.C."/>
            <person name="Dao M.D."/>
            <person name="Davila M.L.D."/>
            <person name="Davy-Carroll L.D."/>
            <person name="Denson S.D."/>
            <person name="Dinh H.D."/>
            <person name="Fernandez S.F."/>
            <person name="Fernando P.F."/>
            <person name="Forbes L.F."/>
            <person name="Francis C.F."/>
            <person name="Francisco L.F."/>
            <person name="Fu Q.F."/>
            <person name="Garcia-Iii R.G."/>
            <person name="Garrett T.G."/>
            <person name="Gross S.G."/>
            <person name="Gubbala S.G."/>
            <person name="Hirani K.H."/>
            <person name="Hogues M.H."/>
            <person name="Hollins B.H."/>
            <person name="Jackson L.J."/>
            <person name="Javaid M.J."/>
            <person name="Jhangiani S.J."/>
            <person name="Johnson A.J."/>
            <person name="Johnson B.J."/>
            <person name="Jones J.J."/>
            <person name="Joshi V.J."/>
            <person name="Kalu J.K."/>
            <person name="Khan N.K."/>
            <person name="Korchina V.K."/>
            <person name="Kovar C.K."/>
            <person name="Lago L.L."/>
            <person name="Lara F.L."/>
            <person name="Le T.-K.L."/>
            <person name="Lee S.L."/>
            <person name="Legall-Iii F.L."/>
            <person name="Lemon S.L."/>
            <person name="Liu J.L."/>
            <person name="Liu Y.-S.L."/>
            <person name="Liyanage D.L."/>
            <person name="Lopez J.L."/>
            <person name="Lorensuhewa L.L."/>
            <person name="Mata R.M."/>
            <person name="Mathew T.M."/>
            <person name="Mercado C.M."/>
            <person name="Mercado I.M."/>
            <person name="Morales K.M."/>
            <person name="Morgan M.M."/>
            <person name="Munidasa M.M."/>
            <person name="Ngo D.N."/>
            <person name="Nguyen L.N."/>
            <person name="Nguyen T.N."/>
            <person name="Nguyen N.N."/>
            <person name="Obregon M.O."/>
            <person name="Okwuonu G.O."/>
            <person name="Ongeri F.O."/>
            <person name="Onwere C.O."/>
            <person name="Osifeso I.O."/>
            <person name="Parra A.P."/>
            <person name="Patil S.P."/>
            <person name="Perez A.P."/>
            <person name="Perez Y.P."/>
            <person name="Pham C.P."/>
            <person name="Pu L.-L.P."/>
            <person name="Puazo M.P."/>
            <person name="Quiroz J.Q."/>
            <person name="Rouhana J.R."/>
            <person name="Ruiz M.R."/>
            <person name="Ruiz S.-J.R."/>
            <person name="Saada N.S."/>
            <person name="Santibanez J.S."/>
            <person name="Scheel M.S."/>
            <person name="Schneider B.S."/>
            <person name="Simmons D.S."/>
            <person name="Sisson I.S."/>
            <person name="Tang L.-Y.T."/>
            <person name="Thornton R.T."/>
            <person name="Tisius J.T."/>
            <person name="Toledanes G.T."/>
            <person name="Trejos Z.T."/>
            <person name="Usmani K.U."/>
            <person name="Varghese R.V."/>
            <person name="Vattathil S.V."/>
            <person name="Vee V.V."/>
            <person name="Walker D.W."/>
            <person name="Weissenberger G.W."/>
            <person name="White C.W."/>
            <person name="Williams A.W."/>
            <person name="Woodworth J.W."/>
            <person name="Wright R.W."/>
            <person name="Zhu Y.Z."/>
            <person name="Han Y.H."/>
            <person name="Newsham I.N."/>
            <person name="Nazareth L.N."/>
            <person name="Worley K.W."/>
            <person name="Muzny D.M."/>
            <person name="Rogers J.R."/>
            <person name="Gibbs R.G."/>
        </authorList>
    </citation>
    <scope>NUCLEOTIDE SEQUENCE [LARGE SCALE GENOMIC DNA]</scope>
</reference>
<proteinExistence type="predicted"/>
<name>A0A8I5N5Y7_PAPAN</name>
<keyword evidence="1" id="KW-0472">Membrane</keyword>